<name>A0ACD0P8F0_9BASI</name>
<protein>
    <submittedName>
        <fullName evidence="1">Uncharacterized protein</fullName>
    </submittedName>
</protein>
<evidence type="ECO:0000313" key="2">
    <source>
        <dbReference type="Proteomes" id="UP000245626"/>
    </source>
</evidence>
<reference evidence="1 2" key="1">
    <citation type="journal article" date="2018" name="Mol. Biol. Evol.">
        <title>Broad Genomic Sampling Reveals a Smut Pathogenic Ancestry of the Fungal Clade Ustilaginomycotina.</title>
        <authorList>
            <person name="Kijpornyongpan T."/>
            <person name="Mondo S.J."/>
            <person name="Barry K."/>
            <person name="Sandor L."/>
            <person name="Lee J."/>
            <person name="Lipzen A."/>
            <person name="Pangilinan J."/>
            <person name="LaButti K."/>
            <person name="Hainaut M."/>
            <person name="Henrissat B."/>
            <person name="Grigoriev I.V."/>
            <person name="Spatafora J.W."/>
            <person name="Aime M.C."/>
        </authorList>
    </citation>
    <scope>NUCLEOTIDE SEQUENCE [LARGE SCALE GENOMIC DNA]</scope>
    <source>
        <strain evidence="1 2">SA 807</strain>
    </source>
</reference>
<gene>
    <name evidence="1" type="ORF">IE53DRAFT_383109</name>
</gene>
<proteinExistence type="predicted"/>
<organism evidence="1 2">
    <name type="scientific">Violaceomyces palustris</name>
    <dbReference type="NCBI Taxonomy" id="1673888"/>
    <lineage>
        <taxon>Eukaryota</taxon>
        <taxon>Fungi</taxon>
        <taxon>Dikarya</taxon>
        <taxon>Basidiomycota</taxon>
        <taxon>Ustilaginomycotina</taxon>
        <taxon>Ustilaginomycetes</taxon>
        <taxon>Violaceomycetales</taxon>
        <taxon>Violaceomycetaceae</taxon>
        <taxon>Violaceomyces</taxon>
    </lineage>
</organism>
<dbReference type="EMBL" id="KZ819688">
    <property type="protein sequence ID" value="PWN54330.1"/>
    <property type="molecule type" value="Genomic_DNA"/>
</dbReference>
<dbReference type="Proteomes" id="UP000245626">
    <property type="component" value="Unassembled WGS sequence"/>
</dbReference>
<keyword evidence="2" id="KW-1185">Reference proteome</keyword>
<sequence>MSSIGKDLGKSQRPQYVIEHMEEDDPDAPSVFPKWALLEYRHMLDLVGPGSTVHFTSLSKASLESLRSLLTTSPSSSNAAARADFELHTSSITTLATERGIPLSKICLLDPKAKKALSVKDSGIHRKPSQPREEEEEEEETFDYYLFGGILGDDPPRDRTASLRQLGFPGRNLGSIQMTTDTALGVTKKVVEDGLWLNVPELIEQAQQDDVLDLELEKSLAKGKLEWVQYPELKFGKGESVEMPFRYMVDPNLSSSPSSPSPLMPPGMRELIKDDLNRSFEF</sequence>
<evidence type="ECO:0000313" key="1">
    <source>
        <dbReference type="EMBL" id="PWN54330.1"/>
    </source>
</evidence>
<accession>A0ACD0P8F0</accession>